<gene>
    <name evidence="2" type="ORF">LTRI10_LOCUS36221</name>
</gene>
<accession>A0AAV2FCV3</accession>
<dbReference type="PANTHER" id="PTHR47074:SF11">
    <property type="entry name" value="REVERSE TRANSCRIPTASE-LIKE PROTEIN"/>
    <property type="match status" value="1"/>
</dbReference>
<dbReference type="CDD" id="cd06222">
    <property type="entry name" value="RNase_H_like"/>
    <property type="match status" value="1"/>
</dbReference>
<evidence type="ECO:0000313" key="2">
    <source>
        <dbReference type="EMBL" id="CAL1395817.1"/>
    </source>
</evidence>
<dbReference type="EMBL" id="OZ034819">
    <property type="protein sequence ID" value="CAL1395817.1"/>
    <property type="molecule type" value="Genomic_DNA"/>
</dbReference>
<reference evidence="2 3" key="1">
    <citation type="submission" date="2024-04" db="EMBL/GenBank/DDBJ databases">
        <authorList>
            <person name="Fracassetti M."/>
        </authorList>
    </citation>
    <scope>NUCLEOTIDE SEQUENCE [LARGE SCALE GENOMIC DNA]</scope>
</reference>
<dbReference type="PANTHER" id="PTHR47074">
    <property type="entry name" value="BNAC02G40300D PROTEIN"/>
    <property type="match status" value="1"/>
</dbReference>
<name>A0AAV2FCV3_9ROSI</name>
<dbReference type="InterPro" id="IPR036397">
    <property type="entry name" value="RNaseH_sf"/>
</dbReference>
<dbReference type="AlphaFoldDB" id="A0AAV2FCV3"/>
<dbReference type="Proteomes" id="UP001497516">
    <property type="component" value="Chromosome 6"/>
</dbReference>
<sequence>MIERLMVTRRRVNHPCGKAFGLLIFLLKFEYFSGDSLGNLWLQGDWVSIRSSRRGDACLFCNLQETQVHLFSECAWASRLWRTSQVVQCFELRGDGGCKEWVAKVIAAMPKEMMEEWSVLLWSLWKERNVHLFNDMKLEESDIVPRAMTYLDEYRHYQLHDQHVPSSGVVDTWQRPPGGMIKVNTDAGFREGSTGLGVVIRDRDGRFIMAASKQVCVKYDLQMGEALAMELILQLVRRHQLGKPMVESDCLTVVNCIREDRVNYTELGTIVSNIRKLLQEEEAGIVHHARRNANKVAHIMAHMDTDSYDTTPNNGQV</sequence>
<organism evidence="2 3">
    <name type="scientific">Linum trigynum</name>
    <dbReference type="NCBI Taxonomy" id="586398"/>
    <lineage>
        <taxon>Eukaryota</taxon>
        <taxon>Viridiplantae</taxon>
        <taxon>Streptophyta</taxon>
        <taxon>Embryophyta</taxon>
        <taxon>Tracheophyta</taxon>
        <taxon>Spermatophyta</taxon>
        <taxon>Magnoliopsida</taxon>
        <taxon>eudicotyledons</taxon>
        <taxon>Gunneridae</taxon>
        <taxon>Pentapetalae</taxon>
        <taxon>rosids</taxon>
        <taxon>fabids</taxon>
        <taxon>Malpighiales</taxon>
        <taxon>Linaceae</taxon>
        <taxon>Linum</taxon>
    </lineage>
</organism>
<dbReference type="GO" id="GO:0003676">
    <property type="term" value="F:nucleic acid binding"/>
    <property type="evidence" value="ECO:0007669"/>
    <property type="project" value="InterPro"/>
</dbReference>
<dbReference type="GO" id="GO:0004523">
    <property type="term" value="F:RNA-DNA hybrid ribonuclease activity"/>
    <property type="evidence" value="ECO:0007669"/>
    <property type="project" value="InterPro"/>
</dbReference>
<dbReference type="InterPro" id="IPR044730">
    <property type="entry name" value="RNase_H-like_dom_plant"/>
</dbReference>
<dbReference type="Pfam" id="PF13456">
    <property type="entry name" value="RVT_3"/>
    <property type="match status" value="1"/>
</dbReference>
<feature type="domain" description="RNase H type-1" evidence="1">
    <location>
        <begin position="184"/>
        <end position="303"/>
    </location>
</feature>
<dbReference type="InterPro" id="IPR052929">
    <property type="entry name" value="RNase_H-like_EbsB-rel"/>
</dbReference>
<dbReference type="InterPro" id="IPR002156">
    <property type="entry name" value="RNaseH_domain"/>
</dbReference>
<evidence type="ECO:0000313" key="3">
    <source>
        <dbReference type="Proteomes" id="UP001497516"/>
    </source>
</evidence>
<protein>
    <recommendedName>
        <fullName evidence="1">RNase H type-1 domain-containing protein</fullName>
    </recommendedName>
</protein>
<keyword evidence="3" id="KW-1185">Reference proteome</keyword>
<dbReference type="Gene3D" id="3.30.420.10">
    <property type="entry name" value="Ribonuclease H-like superfamily/Ribonuclease H"/>
    <property type="match status" value="1"/>
</dbReference>
<evidence type="ECO:0000259" key="1">
    <source>
        <dbReference type="Pfam" id="PF13456"/>
    </source>
</evidence>
<proteinExistence type="predicted"/>